<evidence type="ECO:0000256" key="1">
    <source>
        <dbReference type="ARBA" id="ARBA00001974"/>
    </source>
</evidence>
<dbReference type="Proteomes" id="UP000248311">
    <property type="component" value="Unassembled WGS sequence"/>
</dbReference>
<dbReference type="Pfam" id="PF02769">
    <property type="entry name" value="AIRS_C"/>
    <property type="match status" value="1"/>
</dbReference>
<evidence type="ECO:0000256" key="4">
    <source>
        <dbReference type="ARBA" id="ARBA00022741"/>
    </source>
</evidence>
<dbReference type="CDD" id="cd02195">
    <property type="entry name" value="SelD"/>
    <property type="match status" value="1"/>
</dbReference>
<dbReference type="AlphaFoldDB" id="A0A318SWT4"/>
<feature type="domain" description="FAD/NAD(P)-binding" evidence="13">
    <location>
        <begin position="22"/>
        <end position="309"/>
    </location>
</feature>
<dbReference type="PANTHER" id="PTHR42913:SF9">
    <property type="entry name" value="SLR1591 PROTEIN"/>
    <property type="match status" value="1"/>
</dbReference>
<dbReference type="InterPro" id="IPR036188">
    <property type="entry name" value="FAD/NAD-bd_sf"/>
</dbReference>
<keyword evidence="5" id="KW-0418">Kinase</keyword>
<keyword evidence="7" id="KW-0067">ATP-binding</keyword>
<dbReference type="InterPro" id="IPR004536">
    <property type="entry name" value="SPS/SelD"/>
</dbReference>
<dbReference type="InterPro" id="IPR016188">
    <property type="entry name" value="PurM-like_N"/>
</dbReference>
<dbReference type="SUPFAM" id="SSF51905">
    <property type="entry name" value="FAD/NAD(P)-binding domain"/>
    <property type="match status" value="2"/>
</dbReference>
<dbReference type="InterPro" id="IPR010918">
    <property type="entry name" value="PurM-like_C_dom"/>
</dbReference>
<evidence type="ECO:0000259" key="11">
    <source>
        <dbReference type="Pfam" id="PF00586"/>
    </source>
</evidence>
<dbReference type="GO" id="GO:0003955">
    <property type="term" value="F:NAD(P)H dehydrogenase (quinone) activity"/>
    <property type="evidence" value="ECO:0007669"/>
    <property type="project" value="TreeGrafter"/>
</dbReference>
<dbReference type="NCBIfam" id="TIGR03169">
    <property type="entry name" value="Nterm_to_SelD"/>
    <property type="match status" value="1"/>
</dbReference>
<evidence type="ECO:0000256" key="2">
    <source>
        <dbReference type="ARBA" id="ARBA00022630"/>
    </source>
</evidence>
<dbReference type="InterPro" id="IPR017584">
    <property type="entry name" value="Pyridine_nucleo_diS_OxRdtase_N"/>
</dbReference>
<feature type="domain" description="PurM-like C-terminal" evidence="12">
    <location>
        <begin position="553"/>
        <end position="723"/>
    </location>
</feature>
<reference evidence="14 15" key="1">
    <citation type="submission" date="2018-06" db="EMBL/GenBank/DDBJ databases">
        <title>Genomic Encyclopedia of Type Strains, Phase III (KMG-III): the genomes of soil and plant-associated and newly described type strains.</title>
        <authorList>
            <person name="Whitman W."/>
        </authorList>
    </citation>
    <scope>NUCLEOTIDE SEQUENCE [LARGE SCALE GENOMIC DNA]</scope>
    <source>
        <strain evidence="14 15">CECT 9025</strain>
    </source>
</reference>
<dbReference type="InterPro" id="IPR023753">
    <property type="entry name" value="FAD/NAD-binding_dom"/>
</dbReference>
<evidence type="ECO:0000256" key="8">
    <source>
        <dbReference type="ARBA" id="ARBA00023002"/>
    </source>
</evidence>
<keyword evidence="6" id="KW-0274">FAD</keyword>
<dbReference type="GO" id="GO:0016301">
    <property type="term" value="F:kinase activity"/>
    <property type="evidence" value="ECO:0007669"/>
    <property type="project" value="UniProtKB-KW"/>
</dbReference>
<evidence type="ECO:0000256" key="7">
    <source>
        <dbReference type="ARBA" id="ARBA00022840"/>
    </source>
</evidence>
<dbReference type="PANTHER" id="PTHR42913">
    <property type="entry name" value="APOPTOSIS-INDUCING FACTOR 1"/>
    <property type="match status" value="1"/>
</dbReference>
<dbReference type="InterPro" id="IPR036921">
    <property type="entry name" value="PurM-like_N_sf"/>
</dbReference>
<sequence>MVRAALSGYDRAMIALPPLTRDLVLIGGGHSHALVLRRWAMDPLPGARLTLIDPGPVTAYSGMLPGYVAGHYAARDLQIDLVRLARRAGARLVIGRAEGIDKGARQVRVAGRAPIGFDVASLDIGVTSAMPELPGFAEHAVPVKPLGAFATRWEAFRRAPGPVAVIGGGVAGVELAMAMAHGLGRRAEVTVIEHGRALAGTSGRARTLLLARLQALGVTLIEGAEVAKVEAEALVLADGRRLPAALTVGAAGARAQGWLSETGLETKGGFLSVGETLQTSDPAIFAAGDCAEMLHAPRPKAGVFAVRQAPVLARNLRAALTGGRMRRYSPQRDYLKLISLGEKAAAAEKAGLALASHWLWRWKDRIDRRFMDKLSDLPPMPAPKPPRESAAGADPSAEPMCGGCGAKVGRGALKAALSGLTGAQRDDLEVLPGDDAALLRMGGARQVLSTDHLRAVTDDWSLMTRIACLHALGDVWAMGAQPQAALLTVILPRQSAELQQRAMAEIGAAAEAELTAAGAALIGGHSSMGSELTLGFSVTGLLERDPVTLGGARPGDALILTKPLGSGTILAAEMRGAAQGPDVAACWQAMLQPQGAASSILGPDARAMTDVTGFGLAGHLAAICEASGCGAAIDLGAVPMMQGAEALAAAGVKSTLWQDNRDGAGPVFGAAGQRGALLFDPQTAGGLLAAVPQEAAEELMTRLRAAGYPAARIGTVEALPGIRVA</sequence>
<accession>A0A318SWT4</accession>
<dbReference type="GO" id="GO:0019646">
    <property type="term" value="P:aerobic electron transport chain"/>
    <property type="evidence" value="ECO:0007669"/>
    <property type="project" value="TreeGrafter"/>
</dbReference>
<keyword evidence="4" id="KW-0547">Nucleotide-binding</keyword>
<keyword evidence="2" id="KW-0285">Flavoprotein</keyword>
<dbReference type="SUPFAM" id="SSF55326">
    <property type="entry name" value="PurM N-terminal domain-like"/>
    <property type="match status" value="1"/>
</dbReference>
<dbReference type="InterPro" id="IPR036676">
    <property type="entry name" value="PurM-like_C_sf"/>
</dbReference>
<dbReference type="Pfam" id="PF00586">
    <property type="entry name" value="AIRS"/>
    <property type="match status" value="1"/>
</dbReference>
<proteinExistence type="predicted"/>
<organism evidence="14 15">
    <name type="scientific">Pseudoroseicyclus aestuarii</name>
    <dbReference type="NCBI Taxonomy" id="1795041"/>
    <lineage>
        <taxon>Bacteria</taxon>
        <taxon>Pseudomonadati</taxon>
        <taxon>Pseudomonadota</taxon>
        <taxon>Alphaproteobacteria</taxon>
        <taxon>Rhodobacterales</taxon>
        <taxon>Paracoccaceae</taxon>
        <taxon>Pseudoroseicyclus</taxon>
    </lineage>
</organism>
<keyword evidence="9" id="KW-0711">Selenium</keyword>
<evidence type="ECO:0000313" key="15">
    <source>
        <dbReference type="Proteomes" id="UP000248311"/>
    </source>
</evidence>
<dbReference type="Gene3D" id="3.30.1330.10">
    <property type="entry name" value="PurM-like, N-terminal domain"/>
    <property type="match status" value="1"/>
</dbReference>
<feature type="region of interest" description="Disordered" evidence="10">
    <location>
        <begin position="376"/>
        <end position="396"/>
    </location>
</feature>
<evidence type="ECO:0000256" key="6">
    <source>
        <dbReference type="ARBA" id="ARBA00022827"/>
    </source>
</evidence>
<dbReference type="SUPFAM" id="SSF56042">
    <property type="entry name" value="PurM C-terminal domain-like"/>
    <property type="match status" value="1"/>
</dbReference>
<keyword evidence="3" id="KW-0808">Transferase</keyword>
<evidence type="ECO:0000259" key="13">
    <source>
        <dbReference type="Pfam" id="PF07992"/>
    </source>
</evidence>
<comment type="caution">
    <text evidence="14">The sequence shown here is derived from an EMBL/GenBank/DDBJ whole genome shotgun (WGS) entry which is preliminary data.</text>
</comment>
<dbReference type="Gene3D" id="3.50.50.100">
    <property type="match status" value="1"/>
</dbReference>
<dbReference type="Pfam" id="PF07992">
    <property type="entry name" value="Pyr_redox_2"/>
    <property type="match status" value="1"/>
</dbReference>
<keyword evidence="8" id="KW-0560">Oxidoreductase</keyword>
<feature type="domain" description="PurM-like N-terminal" evidence="11">
    <location>
        <begin position="433"/>
        <end position="541"/>
    </location>
</feature>
<dbReference type="EMBL" id="QJTE01000002">
    <property type="protein sequence ID" value="PYE84277.1"/>
    <property type="molecule type" value="Genomic_DNA"/>
</dbReference>
<dbReference type="Gene3D" id="3.90.650.10">
    <property type="entry name" value="PurM-like C-terminal domain"/>
    <property type="match status" value="1"/>
</dbReference>
<evidence type="ECO:0000256" key="9">
    <source>
        <dbReference type="ARBA" id="ARBA00023266"/>
    </source>
</evidence>
<evidence type="ECO:0000256" key="3">
    <source>
        <dbReference type="ARBA" id="ARBA00022679"/>
    </source>
</evidence>
<evidence type="ECO:0000259" key="12">
    <source>
        <dbReference type="Pfam" id="PF02769"/>
    </source>
</evidence>
<name>A0A318SWT4_9RHOB</name>
<dbReference type="GO" id="GO:0005524">
    <property type="term" value="F:ATP binding"/>
    <property type="evidence" value="ECO:0007669"/>
    <property type="project" value="UniProtKB-KW"/>
</dbReference>
<dbReference type="NCBIfam" id="TIGR00476">
    <property type="entry name" value="selD"/>
    <property type="match status" value="1"/>
</dbReference>
<gene>
    <name evidence="14" type="ORF">DFP88_10272</name>
</gene>
<evidence type="ECO:0000256" key="5">
    <source>
        <dbReference type="ARBA" id="ARBA00022777"/>
    </source>
</evidence>
<protein>
    <submittedName>
        <fullName evidence="14">Selenophosphate synthase</fullName>
    </submittedName>
</protein>
<keyword evidence="15" id="KW-1185">Reference proteome</keyword>
<comment type="cofactor">
    <cofactor evidence="1">
        <name>FAD</name>
        <dbReference type="ChEBI" id="CHEBI:57692"/>
    </cofactor>
</comment>
<evidence type="ECO:0000256" key="10">
    <source>
        <dbReference type="SAM" id="MobiDB-lite"/>
    </source>
</evidence>
<evidence type="ECO:0000313" key="14">
    <source>
        <dbReference type="EMBL" id="PYE84277.1"/>
    </source>
</evidence>
<dbReference type="InterPro" id="IPR051169">
    <property type="entry name" value="NADH-Q_oxidoreductase"/>
</dbReference>